<proteinExistence type="predicted"/>
<evidence type="ECO:0000313" key="1">
    <source>
        <dbReference type="EMBL" id="SDX66552.1"/>
    </source>
</evidence>
<organism evidence="1 2">
    <name type="scientific">Pseudomonas kuykendallii</name>
    <dbReference type="NCBI Taxonomy" id="1007099"/>
    <lineage>
        <taxon>Bacteria</taxon>
        <taxon>Pseudomonadati</taxon>
        <taxon>Pseudomonadota</taxon>
        <taxon>Gammaproteobacteria</taxon>
        <taxon>Pseudomonadales</taxon>
        <taxon>Pseudomonadaceae</taxon>
        <taxon>Pseudomonas</taxon>
    </lineage>
</organism>
<dbReference type="InterPro" id="IPR051934">
    <property type="entry name" value="Phage_Tail_Fiber_Structural"/>
</dbReference>
<dbReference type="PANTHER" id="PTHR35191">
    <property type="entry name" value="PROPHAGE SIDE TAIL FIBER PROTEIN HOMOLOG STFQ-RELATED"/>
    <property type="match status" value="1"/>
</dbReference>
<dbReference type="Proteomes" id="UP000243778">
    <property type="component" value="Unassembled WGS sequence"/>
</dbReference>
<name>A0A1H3DJ57_9PSED</name>
<accession>A0A1H3DJ57</accession>
<dbReference type="PANTHER" id="PTHR35191:SF1">
    <property type="entry name" value="PROPHAGE SIDE TAIL FIBER PROTEIN HOMOLOG STFQ-RELATED"/>
    <property type="match status" value="1"/>
</dbReference>
<dbReference type="AlphaFoldDB" id="A0A1H3DJ57"/>
<evidence type="ECO:0008006" key="3">
    <source>
        <dbReference type="Google" id="ProtNLM"/>
    </source>
</evidence>
<sequence>MSNLNETPIWEEGIYQIELTDPVVGGADGLSNRQGKQLGNRTSYLKQLVEAILAAMDLKAPLANPMLTGTPKGPTAPIGTSTTQLATTAFVQAAVAALVNASPATLDTLAEIATALGNDPNFATTITTLLGQKAPLASPALTGTPTAPTAVAGTSTTQLATTAFVAAVQTLLTTLINGRAPMASPAFSGTPTAPTAATGTSTTQLATTAFVQAAIAALVNASPATLDTLAEIATALGNDPNFATTITTLLGQKAPLASPALTGKPTAPTAAVGLSDGQLANTNFVQIAVQNAVAALIAALPVANYYETTVSYTNGGTLTITHGLGVAPKLVMFELVAIAAVNGLAVGESAELGAQDCSNNLNSWGVEARKKTSSTVTVVIGFNGLTMFAANGAVSGVTSAQVQVKVKVFA</sequence>
<evidence type="ECO:0000313" key="2">
    <source>
        <dbReference type="Proteomes" id="UP000243778"/>
    </source>
</evidence>
<dbReference type="STRING" id="1007099.SAMN05216287_3452"/>
<dbReference type="EMBL" id="FNNU01000005">
    <property type="protein sequence ID" value="SDX66552.1"/>
    <property type="molecule type" value="Genomic_DNA"/>
</dbReference>
<gene>
    <name evidence="1" type="ORF">SAMN05216287_3452</name>
</gene>
<reference evidence="2" key="1">
    <citation type="submission" date="2016-10" db="EMBL/GenBank/DDBJ databases">
        <authorList>
            <person name="Varghese N."/>
            <person name="Submissions S."/>
        </authorList>
    </citation>
    <scope>NUCLEOTIDE SEQUENCE [LARGE SCALE GENOMIC DNA]</scope>
    <source>
        <strain evidence="2">NRRL B-59562</strain>
    </source>
</reference>
<dbReference type="RefSeq" id="WP_175534388.1">
    <property type="nucleotide sequence ID" value="NZ_FNNU01000005.1"/>
</dbReference>
<keyword evidence="2" id="KW-1185">Reference proteome</keyword>
<protein>
    <recommendedName>
        <fullName evidence="3">Phage tail protein</fullName>
    </recommendedName>
</protein>